<protein>
    <recommendedName>
        <fullName evidence="3">PIG-L family deacetylase</fullName>
    </recommendedName>
</protein>
<evidence type="ECO:0000313" key="1">
    <source>
        <dbReference type="EMBL" id="ONG51108.1"/>
    </source>
</evidence>
<dbReference type="PANTHER" id="PTHR12993">
    <property type="entry name" value="N-ACETYLGLUCOSAMINYL-PHOSPHATIDYLINOSITOL DE-N-ACETYLASE-RELATED"/>
    <property type="match status" value="1"/>
</dbReference>
<dbReference type="EMBL" id="MLCO01000173">
    <property type="protein sequence ID" value="ONG51108.1"/>
    <property type="molecule type" value="Genomic_DNA"/>
</dbReference>
<sequence>MRARDFWAQAGALPVRPLDEILAPGGVLVLAPHADDESLGCGGLIAASLAAGRALRVVFLSDGAASHPDHPGAALRDRREAEALEALRRLGAGPEAASFLRLPDSRVPDTGAAFRQAVDRIGAIAADIDAGTVLATWGGDPHCDHQACAAMQAALPPGRRHLAYPVWGHALPGETVLPQPPRGAWLDITRWLPEKRAAVQAHRSQLGDLPGGFALDATMLARAERPAELYLQA</sequence>
<gene>
    <name evidence="1" type="ORF">BKE38_16735</name>
</gene>
<evidence type="ECO:0008006" key="3">
    <source>
        <dbReference type="Google" id="ProtNLM"/>
    </source>
</evidence>
<dbReference type="GO" id="GO:0016811">
    <property type="term" value="F:hydrolase activity, acting on carbon-nitrogen (but not peptide) bonds, in linear amides"/>
    <property type="evidence" value="ECO:0007669"/>
    <property type="project" value="TreeGrafter"/>
</dbReference>
<dbReference type="InterPro" id="IPR003737">
    <property type="entry name" value="GlcNAc_PI_deacetylase-related"/>
</dbReference>
<organism evidence="1 2">
    <name type="scientific">Teichococcus deserti</name>
    <dbReference type="NCBI Taxonomy" id="1817963"/>
    <lineage>
        <taxon>Bacteria</taxon>
        <taxon>Pseudomonadati</taxon>
        <taxon>Pseudomonadota</taxon>
        <taxon>Alphaproteobacteria</taxon>
        <taxon>Acetobacterales</taxon>
        <taxon>Roseomonadaceae</taxon>
        <taxon>Roseomonas</taxon>
    </lineage>
</organism>
<dbReference type="Pfam" id="PF02585">
    <property type="entry name" value="PIG-L"/>
    <property type="match status" value="1"/>
</dbReference>
<keyword evidence="2" id="KW-1185">Reference proteome</keyword>
<name>A0A1V2H284_9PROT</name>
<dbReference type="AlphaFoldDB" id="A0A1V2H284"/>
<comment type="caution">
    <text evidence="1">The sequence shown here is derived from an EMBL/GenBank/DDBJ whole genome shotgun (WGS) entry which is preliminary data.</text>
</comment>
<dbReference type="PANTHER" id="PTHR12993:SF29">
    <property type="entry name" value="BLR3841 PROTEIN"/>
    <property type="match status" value="1"/>
</dbReference>
<dbReference type="InterPro" id="IPR024078">
    <property type="entry name" value="LmbE-like_dom_sf"/>
</dbReference>
<reference evidence="1 2" key="1">
    <citation type="submission" date="2016-10" db="EMBL/GenBank/DDBJ databases">
        <title>Draft Genome sequence of Roseomonas sp. strain M3.</title>
        <authorList>
            <person name="Subhash Y."/>
            <person name="Lee S."/>
        </authorList>
    </citation>
    <scope>NUCLEOTIDE SEQUENCE [LARGE SCALE GENOMIC DNA]</scope>
    <source>
        <strain evidence="1 2">M3</strain>
    </source>
</reference>
<dbReference type="SUPFAM" id="SSF102588">
    <property type="entry name" value="LmbE-like"/>
    <property type="match status" value="1"/>
</dbReference>
<accession>A0A1V2H284</accession>
<evidence type="ECO:0000313" key="2">
    <source>
        <dbReference type="Proteomes" id="UP000188879"/>
    </source>
</evidence>
<proteinExistence type="predicted"/>
<dbReference type="Gene3D" id="3.40.50.10320">
    <property type="entry name" value="LmbE-like"/>
    <property type="match status" value="1"/>
</dbReference>
<dbReference type="Proteomes" id="UP000188879">
    <property type="component" value="Unassembled WGS sequence"/>
</dbReference>